<reference evidence="1 2" key="1">
    <citation type="submission" date="2014-04" db="EMBL/GenBank/DDBJ databases">
        <authorList>
            <person name="Sears C."/>
            <person name="Carroll K."/>
            <person name="Sack B.R."/>
            <person name="Qadri F."/>
            <person name="Myers L.L."/>
            <person name="Chung G.-T."/>
            <person name="Escheverria P."/>
            <person name="Fraser C.M."/>
            <person name="Sadzewicz L."/>
            <person name="Shefchek K.A."/>
            <person name="Tallon L."/>
            <person name="Das S.P."/>
            <person name="Daugherty S."/>
            <person name="Mongodin E.F."/>
        </authorList>
    </citation>
    <scope>NUCLEOTIDE SEQUENCE [LARGE SCALE GENOMIC DNA]</scope>
    <source>
        <strain evidence="1 2">3776 D15 i</strain>
    </source>
</reference>
<dbReference type="EMBL" id="JNHK01000099">
    <property type="protein sequence ID" value="KDS34359.1"/>
    <property type="molecule type" value="Genomic_DNA"/>
</dbReference>
<dbReference type="AlphaFoldDB" id="A0AB34L6W9"/>
<proteinExistence type="predicted"/>
<accession>A0AB34L6W9</accession>
<evidence type="ECO:0000313" key="2">
    <source>
        <dbReference type="Proteomes" id="UP000027850"/>
    </source>
</evidence>
<dbReference type="Proteomes" id="UP000027850">
    <property type="component" value="Unassembled WGS sequence"/>
</dbReference>
<protein>
    <submittedName>
        <fullName evidence="1">Uncharacterized protein</fullName>
    </submittedName>
</protein>
<gene>
    <name evidence="1" type="ORF">M091_3121</name>
</gene>
<organism evidence="1 2">
    <name type="scientific">Parabacteroides distasonis str. 3776 D15 i</name>
    <dbReference type="NCBI Taxonomy" id="1339342"/>
    <lineage>
        <taxon>Bacteria</taxon>
        <taxon>Pseudomonadati</taxon>
        <taxon>Bacteroidota</taxon>
        <taxon>Bacteroidia</taxon>
        <taxon>Bacteroidales</taxon>
        <taxon>Tannerellaceae</taxon>
        <taxon>Parabacteroides</taxon>
    </lineage>
</organism>
<name>A0AB34L6W9_PARDI</name>
<comment type="caution">
    <text evidence="1">The sequence shown here is derived from an EMBL/GenBank/DDBJ whole genome shotgun (WGS) entry which is preliminary data.</text>
</comment>
<evidence type="ECO:0000313" key="1">
    <source>
        <dbReference type="EMBL" id="KDS34359.1"/>
    </source>
</evidence>
<sequence length="45" mass="5322">MNKIKKAVKATDNPATFKKLAILKRLITKTKFRTIEFMIFPFKSY</sequence>